<feature type="chain" id="PRO_5028906193" evidence="2">
    <location>
        <begin position="21"/>
        <end position="116"/>
    </location>
</feature>
<dbReference type="AlphaFoldDB" id="A0A7G9THD0"/>
<dbReference type="RefSeq" id="WP_187574581.1">
    <property type="nucleotide sequence ID" value="NZ_CP060731.1"/>
</dbReference>
<dbReference type="Proteomes" id="UP000515838">
    <property type="component" value="Chromosome"/>
</dbReference>
<evidence type="ECO:0000256" key="2">
    <source>
        <dbReference type="SAM" id="SignalP"/>
    </source>
</evidence>
<reference evidence="3" key="1">
    <citation type="submission" date="2020-08" db="EMBL/GenBank/DDBJ databases">
        <title>Streptomycin Non-resistant strain, P. mexicana.</title>
        <authorList>
            <person name="Ganesh-Kumar S."/>
            <person name="Zhe T."/>
            <person name="Yu Z."/>
            <person name="Min Y."/>
        </authorList>
    </citation>
    <scope>NUCLEOTIDE SEQUENCE [LARGE SCALE GENOMIC DNA]</scope>
    <source>
        <strain evidence="3">GTZY2</strain>
    </source>
</reference>
<gene>
    <name evidence="3" type="ORF">IAE60_08940</name>
</gene>
<organism evidence="3">
    <name type="scientific">Pseudoxanthomonas mexicana</name>
    <dbReference type="NCBI Taxonomy" id="128785"/>
    <lineage>
        <taxon>Bacteria</taxon>
        <taxon>Pseudomonadati</taxon>
        <taxon>Pseudomonadota</taxon>
        <taxon>Gammaproteobacteria</taxon>
        <taxon>Lysobacterales</taxon>
        <taxon>Lysobacteraceae</taxon>
        <taxon>Pseudoxanthomonas</taxon>
    </lineage>
</organism>
<accession>A0A7G9THD0</accession>
<keyword evidence="2" id="KW-0732">Signal</keyword>
<evidence type="ECO:0000313" key="3">
    <source>
        <dbReference type="EMBL" id="QNN79505.1"/>
    </source>
</evidence>
<proteinExistence type="predicted"/>
<dbReference type="GeneID" id="81471093"/>
<feature type="signal peptide" evidence="2">
    <location>
        <begin position="1"/>
        <end position="20"/>
    </location>
</feature>
<feature type="region of interest" description="Disordered" evidence="1">
    <location>
        <begin position="17"/>
        <end position="116"/>
    </location>
</feature>
<evidence type="ECO:0000256" key="1">
    <source>
        <dbReference type="SAM" id="MobiDB-lite"/>
    </source>
</evidence>
<sequence>MKHLPLLALVACLMATTAQAQSPASTPEPSPAPTTAPVVDPPLDAATSAAMPAKNEDTPRLSDLNCIRQTGSRIRQRDAKTACNGQPGRSYSKDDLDRTGQPSLAEALRTLDPSIR</sequence>
<name>A0A7G9THD0_PSEMX</name>
<dbReference type="EMBL" id="CP060731">
    <property type="protein sequence ID" value="QNN79505.1"/>
    <property type="molecule type" value="Genomic_DNA"/>
</dbReference>
<protein>
    <submittedName>
        <fullName evidence="3">Uncharacterized protein</fullName>
    </submittedName>
</protein>